<sequence>MAAGLVGLAPTAVAEGPPIAPHTAYTAHFDGWGVEGNGTFSFEASRNILHTYQQTSNGYALAMAGYTNDYKVTTNLNVSPPNGTRFVAGQSYPAISAFNTSDTTTVINVSNHYECGATGTVNVLEAVYDDATGQFTAFAADYSLQCPNSNGLVKGEIRFKSSLDYRTADAWDYPLGFWSQPVGEAGTPQQVKVEVNGTLPTTFGAATLEGANPDAFRITANGCTGQTLSYGQVCELTVIPFATAVGQQSAVLALANDTFAGRITRGLSVEGYRTARGTYHSLKSFRILDTRSGKPQGRLNSGQTLPLRLTGAGVDAAASTVVLNVTVTDSYGSGFLSVYPTGVPRPTVSSLNFTHGWTGANSVTVKLGADGAINLYNGGAAAHVIVDVIGYYSKPQPYGAAIGGQYQPLRSPVRLTDTREWGQGRIPADHYIYSYASFGGSVNGQVRALAVNITSTDSRGPGFLTAWNGIDEQMPNTSTLNFGAGRSVPNFAIVPVSRCGADCGGATDTPRIGVYTNNDSHIIVDIVGFYDDGTLSNGLRFEPNVPTRITDTRTGQGWSSALGTGATATIDADAVANDDTYALATNVTAVLPTESTYVTVWPAGLSGVGRPGTSNLNPTAGSIVPNAVQTLIGPGNRFNIYNNTGKVDIVVDVVGTFYIYPPSQPMVTNELATPKAIPQMQINRA</sequence>
<evidence type="ECO:0000313" key="2">
    <source>
        <dbReference type="Proteomes" id="UP000734823"/>
    </source>
</evidence>
<gene>
    <name evidence="1" type="ORF">GPZ80_07225</name>
</gene>
<keyword evidence="2" id="KW-1185">Reference proteome</keyword>
<dbReference type="RefSeq" id="WP_187219345.1">
    <property type="nucleotide sequence ID" value="NZ_JABVED010000003.1"/>
</dbReference>
<evidence type="ECO:0000313" key="1">
    <source>
        <dbReference type="EMBL" id="MBC6446962.1"/>
    </source>
</evidence>
<reference evidence="1 2" key="1">
    <citation type="submission" date="2020-06" db="EMBL/GenBank/DDBJ databases">
        <title>Actinokineospora xiongansis sp. nov., isolated from soil of Baiyangdian.</title>
        <authorList>
            <person name="Zhang X."/>
        </authorList>
    </citation>
    <scope>NUCLEOTIDE SEQUENCE [LARGE SCALE GENOMIC DNA]</scope>
    <source>
        <strain evidence="1 2">HBU206404</strain>
    </source>
</reference>
<proteinExistence type="predicted"/>
<organism evidence="1 2">
    <name type="scientific">Actinokineospora xionganensis</name>
    <dbReference type="NCBI Taxonomy" id="2684470"/>
    <lineage>
        <taxon>Bacteria</taxon>
        <taxon>Bacillati</taxon>
        <taxon>Actinomycetota</taxon>
        <taxon>Actinomycetes</taxon>
        <taxon>Pseudonocardiales</taxon>
        <taxon>Pseudonocardiaceae</taxon>
        <taxon>Actinokineospora</taxon>
    </lineage>
</organism>
<dbReference type="Proteomes" id="UP000734823">
    <property type="component" value="Unassembled WGS sequence"/>
</dbReference>
<dbReference type="InterPro" id="IPR013783">
    <property type="entry name" value="Ig-like_fold"/>
</dbReference>
<dbReference type="Gene3D" id="2.60.40.10">
    <property type="entry name" value="Immunoglobulins"/>
    <property type="match status" value="1"/>
</dbReference>
<comment type="caution">
    <text evidence="1">The sequence shown here is derived from an EMBL/GenBank/DDBJ whole genome shotgun (WGS) entry which is preliminary data.</text>
</comment>
<name>A0ABR7L3N9_9PSEU</name>
<protein>
    <submittedName>
        <fullName evidence="1">Uncharacterized protein</fullName>
    </submittedName>
</protein>
<dbReference type="EMBL" id="JABVED010000003">
    <property type="protein sequence ID" value="MBC6446962.1"/>
    <property type="molecule type" value="Genomic_DNA"/>
</dbReference>
<accession>A0ABR7L3N9</accession>